<dbReference type="Proteomes" id="UP001528823">
    <property type="component" value="Unassembled WGS sequence"/>
</dbReference>
<keyword evidence="3" id="KW-0378">Hydrolase</keyword>
<dbReference type="Gene3D" id="3.40.50.300">
    <property type="entry name" value="P-loop containing nucleotide triphosphate hydrolases"/>
    <property type="match status" value="1"/>
</dbReference>
<dbReference type="RefSeq" id="WP_274692309.1">
    <property type="nucleotide sequence ID" value="NZ_JAPMOU010000119.1"/>
</dbReference>
<dbReference type="EMBL" id="JAPMOU010000119">
    <property type="protein sequence ID" value="MDE1466011.1"/>
    <property type="molecule type" value="Genomic_DNA"/>
</dbReference>
<proteinExistence type="predicted"/>
<protein>
    <submittedName>
        <fullName evidence="3">Helicase-related protein</fullName>
    </submittedName>
</protein>
<accession>A0ABT5UI23</accession>
<feature type="coiled-coil region" evidence="1">
    <location>
        <begin position="192"/>
        <end position="259"/>
    </location>
</feature>
<keyword evidence="1" id="KW-0175">Coiled coil</keyword>
<organism evidence="3 4">
    <name type="scientific">Spartinivicinus poritis</name>
    <dbReference type="NCBI Taxonomy" id="2994640"/>
    <lineage>
        <taxon>Bacteria</taxon>
        <taxon>Pseudomonadati</taxon>
        <taxon>Pseudomonadota</taxon>
        <taxon>Gammaproteobacteria</taxon>
        <taxon>Oceanospirillales</taxon>
        <taxon>Zooshikellaceae</taxon>
        <taxon>Spartinivicinus</taxon>
    </lineage>
</organism>
<dbReference type="InterPro" id="IPR027417">
    <property type="entry name" value="P-loop_NTPase"/>
</dbReference>
<evidence type="ECO:0000313" key="3">
    <source>
        <dbReference type="EMBL" id="MDE1466011.1"/>
    </source>
</evidence>
<dbReference type="GO" id="GO:0004386">
    <property type="term" value="F:helicase activity"/>
    <property type="evidence" value="ECO:0007669"/>
    <property type="project" value="UniProtKB-KW"/>
</dbReference>
<keyword evidence="3" id="KW-0547">Nucleotide-binding</keyword>
<feature type="domain" description="Helicase C-terminal" evidence="2">
    <location>
        <begin position="8"/>
        <end position="177"/>
    </location>
</feature>
<keyword evidence="3" id="KW-0347">Helicase</keyword>
<dbReference type="SUPFAM" id="SSF52540">
    <property type="entry name" value="P-loop containing nucleoside triphosphate hydrolases"/>
    <property type="match status" value="1"/>
</dbReference>
<keyword evidence="3" id="KW-0067">ATP-binding</keyword>
<evidence type="ECO:0000313" key="4">
    <source>
        <dbReference type="Proteomes" id="UP001528823"/>
    </source>
</evidence>
<name>A0ABT5UI23_9GAMM</name>
<evidence type="ECO:0000256" key="1">
    <source>
        <dbReference type="SAM" id="Coils"/>
    </source>
</evidence>
<dbReference type="Pfam" id="PF00271">
    <property type="entry name" value="Helicase_C"/>
    <property type="match status" value="1"/>
</dbReference>
<reference evidence="3 4" key="1">
    <citation type="submission" date="2022-11" db="EMBL/GenBank/DDBJ databases">
        <title>Spartinivicinus poritis sp. nov., isolated from scleractinian coral Porites lutea.</title>
        <authorList>
            <person name="Zhang G."/>
            <person name="Cai L."/>
            <person name="Wei Q."/>
        </authorList>
    </citation>
    <scope>NUCLEOTIDE SEQUENCE [LARGE SCALE GENOMIC DNA]</scope>
    <source>
        <strain evidence="3 4">A2-2</strain>
    </source>
</reference>
<dbReference type="InterPro" id="IPR001650">
    <property type="entry name" value="Helicase_C-like"/>
</dbReference>
<evidence type="ECO:0000259" key="2">
    <source>
        <dbReference type="PROSITE" id="PS51194"/>
    </source>
</evidence>
<dbReference type="PROSITE" id="PS51194">
    <property type="entry name" value="HELICASE_CTER"/>
    <property type="match status" value="1"/>
</dbReference>
<comment type="caution">
    <text evidence="3">The sequence shown here is derived from an EMBL/GenBank/DDBJ whole genome shotgun (WGS) entry which is preliminary data.</text>
</comment>
<gene>
    <name evidence="3" type="ORF">ORQ98_29060</name>
</gene>
<sequence>MTHPLTPKYSQLMENLRTEYDSGGKQLIFSSEKSQHRKLTRLIQHHLPMDMKKIGIINADEAAGAKTQKLAHAYNAGSIQIIIANERAEEGVDLQHGTSAIHNLTFPWTPDKLTQRKGRGVRQGNTQSRVKIYNYVAQSTLDEYRLHLIGRKEGWINKILTDNTIHQAKNGDMLDPEELAMLLASDPEAYQQKVAEAKAKRAKQEAAKVRADIVRELKSLLNAEAALSSHQIESTELAKDKLKRQIESTSEAIAAIQSQLALGDNPALQKELARNQSQHAKLSQLLANFDANHTAKGEQLAHKIKRHRVYLQDKAEEGKLFLAQYRFLGAILICSSVITEGN</sequence>
<dbReference type="CDD" id="cd18785">
    <property type="entry name" value="SF2_C"/>
    <property type="match status" value="1"/>
</dbReference>
<keyword evidence="4" id="KW-1185">Reference proteome</keyword>